<dbReference type="InterPro" id="IPR015793">
    <property type="entry name" value="Pyrv_Knase_brl"/>
</dbReference>
<accession>A0A5K1EK88</accession>
<feature type="domain" description="Pyruvate kinase barrel" evidence="13">
    <location>
        <begin position="85"/>
        <end position="122"/>
    </location>
</feature>
<dbReference type="AlphaFoldDB" id="A0A5K1EK88"/>
<sequence length="128" mass="13851">MFLPKRIIGRSEVFCAFSRSDLVAKAGIGIRIRAETVVKSADVSLGLELDVVVEREVKSADAGSGLELDVVVEREMKEKGVLGVRRTKLVCTIGPASCSFDALEKLALRGMNVARLNMSHNTQIGTFT</sequence>
<evidence type="ECO:0000256" key="1">
    <source>
        <dbReference type="ARBA" id="ARBA00001958"/>
    </source>
</evidence>
<dbReference type="EC" id="2.7.1.40" evidence="4"/>
<dbReference type="Pfam" id="PF00224">
    <property type="entry name" value="PK"/>
    <property type="match status" value="1"/>
</dbReference>
<evidence type="ECO:0000256" key="12">
    <source>
        <dbReference type="ARBA" id="ARBA00023317"/>
    </source>
</evidence>
<dbReference type="GO" id="GO:0000287">
    <property type="term" value="F:magnesium ion binding"/>
    <property type="evidence" value="ECO:0007669"/>
    <property type="project" value="InterPro"/>
</dbReference>
<evidence type="ECO:0000259" key="13">
    <source>
        <dbReference type="Pfam" id="PF00224"/>
    </source>
</evidence>
<evidence type="ECO:0000256" key="5">
    <source>
        <dbReference type="ARBA" id="ARBA00022679"/>
    </source>
</evidence>
<evidence type="ECO:0000256" key="11">
    <source>
        <dbReference type="ARBA" id="ARBA00023152"/>
    </source>
</evidence>
<comment type="cofactor">
    <cofactor evidence="1">
        <name>K(+)</name>
        <dbReference type="ChEBI" id="CHEBI:29103"/>
    </cofactor>
</comment>
<dbReference type="SUPFAM" id="SSF51621">
    <property type="entry name" value="Phosphoenolpyruvate/pyruvate domain"/>
    <property type="match status" value="1"/>
</dbReference>
<evidence type="ECO:0000256" key="4">
    <source>
        <dbReference type="ARBA" id="ARBA00012142"/>
    </source>
</evidence>
<keyword evidence="7" id="KW-0547">Nucleotide-binding</keyword>
<dbReference type="GO" id="GO:0004743">
    <property type="term" value="F:pyruvate kinase activity"/>
    <property type="evidence" value="ECO:0007669"/>
    <property type="project" value="UniProtKB-EC"/>
</dbReference>
<dbReference type="InterPro" id="IPR001697">
    <property type="entry name" value="Pyr_Knase"/>
</dbReference>
<dbReference type="GO" id="GO:0016301">
    <property type="term" value="F:kinase activity"/>
    <property type="evidence" value="ECO:0007669"/>
    <property type="project" value="UniProtKB-KW"/>
</dbReference>
<proteinExistence type="inferred from homology"/>
<dbReference type="EMBL" id="LR721784">
    <property type="protein sequence ID" value="VVW51831.1"/>
    <property type="molecule type" value="Genomic_DNA"/>
</dbReference>
<reference evidence="14" key="1">
    <citation type="submission" date="2019-09" db="EMBL/GenBank/DDBJ databases">
        <authorList>
            <person name="Zhang L."/>
        </authorList>
    </citation>
    <scope>NUCLEOTIDE SEQUENCE</scope>
</reference>
<evidence type="ECO:0000256" key="2">
    <source>
        <dbReference type="ARBA" id="ARBA00004997"/>
    </source>
</evidence>
<name>A0A5K1EK88_9MAGN</name>
<dbReference type="InterPro" id="IPR040442">
    <property type="entry name" value="Pyrv_kinase-like_dom_sf"/>
</dbReference>
<dbReference type="UniPathway" id="UPA00109">
    <property type="reaction ID" value="UER00188"/>
</dbReference>
<dbReference type="InterPro" id="IPR015813">
    <property type="entry name" value="Pyrv/PenolPyrv_kinase-like_dom"/>
</dbReference>
<dbReference type="GO" id="GO:0030955">
    <property type="term" value="F:potassium ion binding"/>
    <property type="evidence" value="ECO:0007669"/>
    <property type="project" value="InterPro"/>
</dbReference>
<organism evidence="14">
    <name type="scientific">Nymphaea colorata</name>
    <name type="common">pocket water lily</name>
    <dbReference type="NCBI Taxonomy" id="210225"/>
    <lineage>
        <taxon>Eukaryota</taxon>
        <taxon>Viridiplantae</taxon>
        <taxon>Streptophyta</taxon>
        <taxon>Embryophyta</taxon>
        <taxon>Tracheophyta</taxon>
        <taxon>Spermatophyta</taxon>
        <taxon>Magnoliopsida</taxon>
        <taxon>Nymphaeales</taxon>
        <taxon>Nymphaeaceae</taxon>
        <taxon>Nymphaea</taxon>
    </lineage>
</organism>
<dbReference type="Gene3D" id="3.20.20.60">
    <property type="entry name" value="Phosphoenolpyruvate-binding domains"/>
    <property type="match status" value="1"/>
</dbReference>
<evidence type="ECO:0000256" key="7">
    <source>
        <dbReference type="ARBA" id="ARBA00022741"/>
    </source>
</evidence>
<gene>
    <name evidence="14" type="ORF">NYM_LOCUS21208</name>
</gene>
<dbReference type="Gramene" id="NC6G0097600.1">
    <property type="protein sequence ID" value="NC6G0097600.1:cds"/>
    <property type="gene ID" value="NC6G0097600"/>
</dbReference>
<keyword evidence="6" id="KW-0479">Metal-binding</keyword>
<comment type="similarity">
    <text evidence="3">Belongs to the pyruvate kinase family.</text>
</comment>
<keyword evidence="12" id="KW-0670">Pyruvate</keyword>
<evidence type="ECO:0000256" key="6">
    <source>
        <dbReference type="ARBA" id="ARBA00022723"/>
    </source>
</evidence>
<evidence type="ECO:0000256" key="9">
    <source>
        <dbReference type="ARBA" id="ARBA00022840"/>
    </source>
</evidence>
<evidence type="ECO:0000256" key="10">
    <source>
        <dbReference type="ARBA" id="ARBA00022842"/>
    </source>
</evidence>
<dbReference type="PANTHER" id="PTHR11817">
    <property type="entry name" value="PYRUVATE KINASE"/>
    <property type="match status" value="1"/>
</dbReference>
<evidence type="ECO:0000256" key="3">
    <source>
        <dbReference type="ARBA" id="ARBA00008663"/>
    </source>
</evidence>
<dbReference type="GO" id="GO:0005524">
    <property type="term" value="F:ATP binding"/>
    <property type="evidence" value="ECO:0007669"/>
    <property type="project" value="UniProtKB-KW"/>
</dbReference>
<keyword evidence="9" id="KW-0067">ATP-binding</keyword>
<keyword evidence="11" id="KW-0324">Glycolysis</keyword>
<evidence type="ECO:0000313" key="14">
    <source>
        <dbReference type="EMBL" id="VVW51831.1"/>
    </source>
</evidence>
<keyword evidence="5" id="KW-0808">Transferase</keyword>
<comment type="pathway">
    <text evidence="2">Carbohydrate degradation; glycolysis; pyruvate from D-glyceraldehyde 3-phosphate: step 5/5.</text>
</comment>
<protein>
    <recommendedName>
        <fullName evidence="4">pyruvate kinase</fullName>
        <ecNumber evidence="4">2.7.1.40</ecNumber>
    </recommendedName>
</protein>
<keyword evidence="8" id="KW-0418">Kinase</keyword>
<keyword evidence="10" id="KW-0460">Magnesium</keyword>
<evidence type="ECO:0000256" key="8">
    <source>
        <dbReference type="ARBA" id="ARBA00022777"/>
    </source>
</evidence>